<gene>
    <name evidence="2" type="ORF">SAMN04488095_1471</name>
</gene>
<organism evidence="2 3">
    <name type="scientific">Jannaschia pohangensis</name>
    <dbReference type="NCBI Taxonomy" id="390807"/>
    <lineage>
        <taxon>Bacteria</taxon>
        <taxon>Pseudomonadati</taxon>
        <taxon>Pseudomonadota</taxon>
        <taxon>Alphaproteobacteria</taxon>
        <taxon>Rhodobacterales</taxon>
        <taxon>Roseobacteraceae</taxon>
        <taxon>Jannaschia</taxon>
    </lineage>
</organism>
<dbReference type="EMBL" id="FORA01000001">
    <property type="protein sequence ID" value="SFI65137.1"/>
    <property type="molecule type" value="Genomic_DNA"/>
</dbReference>
<keyword evidence="3" id="KW-1185">Reference proteome</keyword>
<feature type="transmembrane region" description="Helical" evidence="1">
    <location>
        <begin position="6"/>
        <end position="22"/>
    </location>
</feature>
<accession>A0A1I3JY00</accession>
<dbReference type="AlphaFoldDB" id="A0A1I3JY00"/>
<name>A0A1I3JY00_9RHOB</name>
<keyword evidence="1" id="KW-0812">Transmembrane</keyword>
<dbReference type="Proteomes" id="UP000199110">
    <property type="component" value="Unassembled WGS sequence"/>
</dbReference>
<evidence type="ECO:0000313" key="2">
    <source>
        <dbReference type="EMBL" id="SFI65137.1"/>
    </source>
</evidence>
<evidence type="ECO:0000313" key="3">
    <source>
        <dbReference type="Proteomes" id="UP000199110"/>
    </source>
</evidence>
<proteinExistence type="predicted"/>
<keyword evidence="1" id="KW-0472">Membrane</keyword>
<reference evidence="2 3" key="1">
    <citation type="submission" date="2016-10" db="EMBL/GenBank/DDBJ databases">
        <authorList>
            <person name="de Groot N.N."/>
        </authorList>
    </citation>
    <scope>NUCLEOTIDE SEQUENCE [LARGE SCALE GENOMIC DNA]</scope>
    <source>
        <strain evidence="2 3">DSM 19073</strain>
    </source>
</reference>
<protein>
    <submittedName>
        <fullName evidence="2">Uncharacterized protein</fullName>
    </submittedName>
</protein>
<evidence type="ECO:0000256" key="1">
    <source>
        <dbReference type="SAM" id="Phobius"/>
    </source>
</evidence>
<keyword evidence="1" id="KW-1133">Transmembrane helix</keyword>
<sequence length="54" mass="5626">MIVTVFAAALGGILVLIVGRVLKRAKEPLDETAIAFGPFLCLSAWAVWLQGAAG</sequence>
<feature type="transmembrane region" description="Helical" evidence="1">
    <location>
        <begin position="34"/>
        <end position="53"/>
    </location>
</feature>